<evidence type="ECO:0000259" key="3">
    <source>
        <dbReference type="Pfam" id="PF03733"/>
    </source>
</evidence>
<feature type="transmembrane region" description="Helical" evidence="2">
    <location>
        <begin position="59"/>
        <end position="80"/>
    </location>
</feature>
<keyword evidence="2" id="KW-0812">Transmembrane</keyword>
<dbReference type="VEuPathDB" id="CryptoDB:Cvel_10765"/>
<dbReference type="InterPro" id="IPR005185">
    <property type="entry name" value="YccF"/>
</dbReference>
<keyword evidence="2" id="KW-1133">Transmembrane helix</keyword>
<feature type="transmembrane region" description="Helical" evidence="2">
    <location>
        <begin position="124"/>
        <end position="141"/>
    </location>
</feature>
<gene>
    <name evidence="4" type="ORF">Cvel_10765</name>
</gene>
<proteinExistence type="predicted"/>
<dbReference type="InterPro" id="IPR052937">
    <property type="entry name" value="Inner_membrane_protein"/>
</dbReference>
<organism evidence="4">
    <name type="scientific">Chromera velia CCMP2878</name>
    <dbReference type="NCBI Taxonomy" id="1169474"/>
    <lineage>
        <taxon>Eukaryota</taxon>
        <taxon>Sar</taxon>
        <taxon>Alveolata</taxon>
        <taxon>Colpodellida</taxon>
        <taxon>Chromeraceae</taxon>
        <taxon>Chromera</taxon>
    </lineage>
</organism>
<name>A0A0G4I3V4_9ALVE</name>
<dbReference type="NCBIfam" id="NF008740">
    <property type="entry name" value="PRK11770.1-2"/>
    <property type="match status" value="1"/>
</dbReference>
<keyword evidence="2" id="KW-0472">Membrane</keyword>
<dbReference type="PANTHER" id="PTHR42903:SF1">
    <property type="entry name" value="INNER MEMBRANE PROTEIN YCCF"/>
    <property type="match status" value="1"/>
</dbReference>
<feature type="domain" description="Inner membrane component" evidence="3">
    <location>
        <begin position="107"/>
        <end position="155"/>
    </location>
</feature>
<dbReference type="EMBL" id="CDMZ01005011">
    <property type="protein sequence ID" value="CEM51653.1"/>
    <property type="molecule type" value="Genomic_DNA"/>
</dbReference>
<dbReference type="GO" id="GO:0005886">
    <property type="term" value="C:plasma membrane"/>
    <property type="evidence" value="ECO:0007669"/>
    <property type="project" value="TreeGrafter"/>
</dbReference>
<feature type="compositionally biased region" description="Low complexity" evidence="1">
    <location>
        <begin position="226"/>
        <end position="236"/>
    </location>
</feature>
<reference evidence="4" key="1">
    <citation type="submission" date="2014-11" db="EMBL/GenBank/DDBJ databases">
        <authorList>
            <person name="Otto D Thomas"/>
            <person name="Naeem Raeece"/>
        </authorList>
    </citation>
    <scope>NUCLEOTIDE SEQUENCE</scope>
</reference>
<accession>A0A0G4I3V4</accession>
<evidence type="ECO:0000256" key="2">
    <source>
        <dbReference type="SAM" id="Phobius"/>
    </source>
</evidence>
<dbReference type="Pfam" id="PF03733">
    <property type="entry name" value="YccF"/>
    <property type="match status" value="2"/>
</dbReference>
<sequence length="250" mass="27643">MYTHQISEPQAVTFAHHPVVVTRRRRVIRYENHDHMTGVELLMNVIWIVFGGFEMALATFVYGILCCLTIVGIPCGFQCFKLARLQLLPFGITIRPGRNSNPACSFLCNVLWFFPALSLVFMHLVWALILTITIIGIPFAAQHFKLARLAVCPFGLELVAIRRRDQILVYEEALPPPPPMNPAAAPFIHEGAPADGHYRQPQPPEQAQTQGSKPGGNGQAPPPYAPSHQRPQQPQGQAPPPFNPYAGGSV</sequence>
<evidence type="ECO:0000313" key="4">
    <source>
        <dbReference type="EMBL" id="CEM51653.1"/>
    </source>
</evidence>
<feature type="region of interest" description="Disordered" evidence="1">
    <location>
        <begin position="180"/>
        <end position="250"/>
    </location>
</feature>
<dbReference type="AlphaFoldDB" id="A0A0G4I3V4"/>
<protein>
    <recommendedName>
        <fullName evidence="3">Inner membrane component domain-containing protein</fullName>
    </recommendedName>
</protein>
<evidence type="ECO:0000256" key="1">
    <source>
        <dbReference type="SAM" id="MobiDB-lite"/>
    </source>
</evidence>
<dbReference type="PANTHER" id="PTHR42903">
    <property type="entry name" value="INNER MEMBRANE PROTEIN YCCF"/>
    <property type="match status" value="1"/>
</dbReference>
<feature type="domain" description="Inner membrane component" evidence="3">
    <location>
        <begin position="42"/>
        <end position="91"/>
    </location>
</feature>